<gene>
    <name evidence="2" type="ORF">QBZ16_004697</name>
</gene>
<keyword evidence="3" id="KW-1185">Reference proteome</keyword>
<organism evidence="2 3">
    <name type="scientific">Prototheca wickerhamii</name>
    <dbReference type="NCBI Taxonomy" id="3111"/>
    <lineage>
        <taxon>Eukaryota</taxon>
        <taxon>Viridiplantae</taxon>
        <taxon>Chlorophyta</taxon>
        <taxon>core chlorophytes</taxon>
        <taxon>Trebouxiophyceae</taxon>
        <taxon>Chlorellales</taxon>
        <taxon>Chlorellaceae</taxon>
        <taxon>Prototheca</taxon>
    </lineage>
</organism>
<comment type="caution">
    <text evidence="2">The sequence shown here is derived from an EMBL/GenBank/DDBJ whole genome shotgun (WGS) entry which is preliminary data.</text>
</comment>
<dbReference type="GO" id="GO:0052325">
    <property type="term" value="P:cell wall pectin biosynthetic process"/>
    <property type="evidence" value="ECO:0007669"/>
    <property type="project" value="TreeGrafter"/>
</dbReference>
<protein>
    <recommendedName>
        <fullName evidence="1">Nucleotide-diphospho-sugar transferase domain-containing protein</fullName>
    </recommendedName>
</protein>
<dbReference type="InterPro" id="IPR005069">
    <property type="entry name" value="Nucl-diP-sugar_transferase"/>
</dbReference>
<proteinExistence type="predicted"/>
<dbReference type="GO" id="GO:0005794">
    <property type="term" value="C:Golgi apparatus"/>
    <property type="evidence" value="ECO:0007669"/>
    <property type="project" value="TreeGrafter"/>
</dbReference>
<evidence type="ECO:0000259" key="1">
    <source>
        <dbReference type="Pfam" id="PF03407"/>
    </source>
</evidence>
<dbReference type="PANTHER" id="PTHR46936:SF1">
    <property type="entry name" value="ARABINOSYLTRANSFERASE XEG113"/>
    <property type="match status" value="1"/>
</dbReference>
<dbReference type="Pfam" id="PF03407">
    <property type="entry name" value="Nucleotid_trans"/>
    <property type="match status" value="1"/>
</dbReference>
<accession>A0AAD9IH64</accession>
<name>A0AAD9IH64_PROWI</name>
<reference evidence="2" key="1">
    <citation type="submission" date="2021-01" db="EMBL/GenBank/DDBJ databases">
        <authorList>
            <person name="Eckstrom K.M.E."/>
        </authorList>
    </citation>
    <scope>NUCLEOTIDE SEQUENCE</scope>
    <source>
        <strain evidence="2">UVCC 0001</strain>
    </source>
</reference>
<dbReference type="PANTHER" id="PTHR46936">
    <property type="entry name" value="ARABINOSYLTRANSFERASE XEG113"/>
    <property type="match status" value="1"/>
</dbReference>
<feature type="domain" description="Nucleotide-diphospho-sugar transferase" evidence="1">
    <location>
        <begin position="45"/>
        <end position="229"/>
    </location>
</feature>
<dbReference type="InterPro" id="IPR053250">
    <property type="entry name" value="Glycosyltransferase_77"/>
</dbReference>
<dbReference type="Proteomes" id="UP001255856">
    <property type="component" value="Unassembled WGS sequence"/>
</dbReference>
<dbReference type="GO" id="GO:0052636">
    <property type="term" value="F:arabinosyltransferase activity"/>
    <property type="evidence" value="ECO:0007669"/>
    <property type="project" value="TreeGrafter"/>
</dbReference>
<evidence type="ECO:0000313" key="2">
    <source>
        <dbReference type="EMBL" id="KAK2077064.1"/>
    </source>
</evidence>
<dbReference type="AlphaFoldDB" id="A0AAD9IH64"/>
<dbReference type="EMBL" id="JASFZW010000007">
    <property type="protein sequence ID" value="KAK2077064.1"/>
    <property type="molecule type" value="Genomic_DNA"/>
</dbReference>
<sequence length="541" mass="61028">MTNFLTRELLESVADNGTVIVTVGNTGRRNFLENLIQSLRRAGCSSLVVGSVDANLTAWLTEREVPTFAIDLGRDAQDADTSGNLEWRGRTYLKLMKAKVSTILTGIRLGYSVLWTDSDVVWLRNPIPLLARYPDHDVLASSDHMYSAERTEKLEHHNNYYYQPNTGIALYRPSAEHVVLGWLYCLSEGKDSDQPCLGRLLQRDLKPIESPEANAALYVAVQVLWAYYGSTIFGTLPINYFVGGQMWRCPEAKINRLRDDSLWLLDGADRYEHPVGFISYEPEIADSLLQAAAAHVNLTEDEARQQRQKQYGDAWDRAFLPDKIPHLNLVNNQLSQLRTQIVLARELGGAAAILPYFMCGSTKDSFRWDGRVEWSASAIPFRCPADYILDFRAIQKENPNGFRETSFLQRDEARTLNQTRLDITICKKGDTDCVDGEVPVDIPSGRATLRLLPGRTLKQLRTVLGPAIKEHKLLHFQGNMTELLVMSPPEVADQSKATQQYMMASCCMHDDPAGSIRYDLFWDLPGHYSARGEFIKGNKAY</sequence>
<evidence type="ECO:0000313" key="3">
    <source>
        <dbReference type="Proteomes" id="UP001255856"/>
    </source>
</evidence>